<dbReference type="Gene3D" id="1.10.10.10">
    <property type="entry name" value="Winged helix-like DNA-binding domain superfamily/Winged helix DNA-binding domain"/>
    <property type="match status" value="1"/>
</dbReference>
<name>A0ABU7SJ94_9ACTN</name>
<keyword evidence="2" id="KW-0238">DNA-binding</keyword>
<evidence type="ECO:0000313" key="6">
    <source>
        <dbReference type="Proteomes" id="UP001339911"/>
    </source>
</evidence>
<dbReference type="PANTHER" id="PTHR44688:SF16">
    <property type="entry name" value="DNA-BINDING TRANSCRIPTIONAL ACTIVATOR DEVR_DOSR"/>
    <property type="match status" value="1"/>
</dbReference>
<organism evidence="5 6">
    <name type="scientific">Plantactinospora veratri</name>
    <dbReference type="NCBI Taxonomy" id="1436122"/>
    <lineage>
        <taxon>Bacteria</taxon>
        <taxon>Bacillati</taxon>
        <taxon>Actinomycetota</taxon>
        <taxon>Actinomycetes</taxon>
        <taxon>Micromonosporales</taxon>
        <taxon>Micromonosporaceae</taxon>
        <taxon>Plantactinospora</taxon>
    </lineage>
</organism>
<comment type="caution">
    <text evidence="5">The sequence shown here is derived from an EMBL/GenBank/DDBJ whole genome shotgun (WGS) entry which is preliminary data.</text>
</comment>
<reference evidence="5 6" key="1">
    <citation type="submission" date="2024-01" db="EMBL/GenBank/DDBJ databases">
        <title>Genome insights into Plantactinospora veratri sp. nov.</title>
        <authorList>
            <person name="Wang L."/>
        </authorList>
    </citation>
    <scope>NUCLEOTIDE SEQUENCE [LARGE SCALE GENOMIC DNA]</scope>
    <source>
        <strain evidence="5 6">NEAU-FHS4</strain>
    </source>
</reference>
<evidence type="ECO:0000256" key="2">
    <source>
        <dbReference type="ARBA" id="ARBA00023125"/>
    </source>
</evidence>
<dbReference type="InterPro" id="IPR003018">
    <property type="entry name" value="GAF"/>
</dbReference>
<dbReference type="SMART" id="SM00421">
    <property type="entry name" value="HTH_LUXR"/>
    <property type="match status" value="1"/>
</dbReference>
<dbReference type="EMBL" id="JAZGQL010000020">
    <property type="protein sequence ID" value="MEE6310031.1"/>
    <property type="molecule type" value="Genomic_DNA"/>
</dbReference>
<keyword evidence="3" id="KW-0804">Transcription</keyword>
<evidence type="ECO:0000259" key="4">
    <source>
        <dbReference type="PROSITE" id="PS50043"/>
    </source>
</evidence>
<gene>
    <name evidence="5" type="ORF">V1634_24665</name>
</gene>
<evidence type="ECO:0000256" key="3">
    <source>
        <dbReference type="ARBA" id="ARBA00023163"/>
    </source>
</evidence>
<sequence>MGGLPPYAAEVAAEVERVASSAAGTGERVAELLGVLRRLVPYEAGVLQVLDPERRRFETIGAVGYQESIMAHLLGAAHYQEVELLGLDRDRAPVRVRDAPIPVAEICSWVEHFAPAGFREGVGVPLFSPDGRQIGVLALHTETVEHPTDEARDFLGLLAPVIADAVDPMRSVAALSTVVTAAVAGAVLTRAGDVLALPGLPEHPRLRPGSAVFVAAAESLAEGERHAAFLCPGGPEPGDRGYARVTVLACPGHTPGYLRAVVLLSAPGDLHGLTPRELEILGLLVDGWPNQRIANTLVVAPRTVAAHVEHILAKLAAPSRTLAAVRALRLGLYVPRSLSRSGR</sequence>
<feature type="domain" description="HTH luxR-type" evidence="4">
    <location>
        <begin position="266"/>
        <end position="331"/>
    </location>
</feature>
<dbReference type="PRINTS" id="PR00038">
    <property type="entry name" value="HTHLUXR"/>
</dbReference>
<dbReference type="Proteomes" id="UP001339911">
    <property type="component" value="Unassembled WGS sequence"/>
</dbReference>
<dbReference type="Gene3D" id="3.30.450.40">
    <property type="match status" value="1"/>
</dbReference>
<proteinExistence type="predicted"/>
<evidence type="ECO:0000256" key="1">
    <source>
        <dbReference type="ARBA" id="ARBA00023015"/>
    </source>
</evidence>
<dbReference type="SUPFAM" id="SSF55781">
    <property type="entry name" value="GAF domain-like"/>
    <property type="match status" value="1"/>
</dbReference>
<dbReference type="Pfam" id="PF13185">
    <property type="entry name" value="GAF_2"/>
    <property type="match status" value="1"/>
</dbReference>
<dbReference type="SUPFAM" id="SSF46894">
    <property type="entry name" value="C-terminal effector domain of the bipartite response regulators"/>
    <property type="match status" value="1"/>
</dbReference>
<protein>
    <submittedName>
        <fullName evidence="5">LuxR C-terminal-related transcriptional regulator</fullName>
    </submittedName>
</protein>
<dbReference type="InterPro" id="IPR029016">
    <property type="entry name" value="GAF-like_dom_sf"/>
</dbReference>
<keyword evidence="6" id="KW-1185">Reference proteome</keyword>
<dbReference type="InterPro" id="IPR016032">
    <property type="entry name" value="Sig_transdc_resp-reg_C-effctor"/>
</dbReference>
<dbReference type="PROSITE" id="PS50043">
    <property type="entry name" value="HTH_LUXR_2"/>
    <property type="match status" value="1"/>
</dbReference>
<keyword evidence="1" id="KW-0805">Transcription regulation</keyword>
<dbReference type="RefSeq" id="WP_331210252.1">
    <property type="nucleotide sequence ID" value="NZ_JAZGQL010000020.1"/>
</dbReference>
<dbReference type="CDD" id="cd06170">
    <property type="entry name" value="LuxR_C_like"/>
    <property type="match status" value="1"/>
</dbReference>
<dbReference type="InterPro" id="IPR036388">
    <property type="entry name" value="WH-like_DNA-bd_sf"/>
</dbReference>
<dbReference type="InterPro" id="IPR000792">
    <property type="entry name" value="Tscrpt_reg_LuxR_C"/>
</dbReference>
<dbReference type="PROSITE" id="PS00622">
    <property type="entry name" value="HTH_LUXR_1"/>
    <property type="match status" value="1"/>
</dbReference>
<evidence type="ECO:0000313" key="5">
    <source>
        <dbReference type="EMBL" id="MEE6310031.1"/>
    </source>
</evidence>
<accession>A0ABU7SJ94</accession>
<dbReference type="PANTHER" id="PTHR44688">
    <property type="entry name" value="DNA-BINDING TRANSCRIPTIONAL ACTIVATOR DEVR_DOSR"/>
    <property type="match status" value="1"/>
</dbReference>
<dbReference type="Pfam" id="PF00196">
    <property type="entry name" value="GerE"/>
    <property type="match status" value="1"/>
</dbReference>